<protein>
    <submittedName>
        <fullName evidence="3">Transcription factor Cmr1</fullName>
    </submittedName>
</protein>
<accession>A0A8H6YKC5</accession>
<evidence type="ECO:0000259" key="2">
    <source>
        <dbReference type="Pfam" id="PF14232"/>
    </source>
</evidence>
<evidence type="ECO:0000259" key="1">
    <source>
        <dbReference type="Pfam" id="PF14231"/>
    </source>
</evidence>
<dbReference type="Pfam" id="PF14232">
    <property type="entry name" value="DUF4334"/>
    <property type="match status" value="1"/>
</dbReference>
<name>A0A8H6YKC5_9AGAR</name>
<organism evidence="3 4">
    <name type="scientific">Mycena venus</name>
    <dbReference type="NCBI Taxonomy" id="2733690"/>
    <lineage>
        <taxon>Eukaryota</taxon>
        <taxon>Fungi</taxon>
        <taxon>Dikarya</taxon>
        <taxon>Basidiomycota</taxon>
        <taxon>Agaricomycotina</taxon>
        <taxon>Agaricomycetes</taxon>
        <taxon>Agaricomycetidae</taxon>
        <taxon>Agaricales</taxon>
        <taxon>Marasmiineae</taxon>
        <taxon>Mycenaceae</taxon>
        <taxon>Mycena</taxon>
    </lineage>
</organism>
<dbReference type="Pfam" id="PF14231">
    <property type="entry name" value="GXWXG"/>
    <property type="match status" value="1"/>
</dbReference>
<sequence>MPSTPEQKYLSLIIAGKSASTDKLNTLFEQLKPVNPSFLTGEWVGGHFGLLTVAPDVAQHADWVARKVAWGKVFRADGSVDPFVLLDPGVKVVEAEFCGVVSAAIVSDKIPFIDYFRYVDDDTVAGQSCVGNALLAKFLGIPPFHFFMKKRRSAKL</sequence>
<dbReference type="Gene3D" id="2.40.128.580">
    <property type="entry name" value="GXWXG domain"/>
    <property type="match status" value="1"/>
</dbReference>
<proteinExistence type="predicted"/>
<gene>
    <name evidence="3" type="ORF">MVEN_00712600</name>
</gene>
<dbReference type="EMBL" id="JACAZI010000005">
    <property type="protein sequence ID" value="KAF7359871.1"/>
    <property type="molecule type" value="Genomic_DNA"/>
</dbReference>
<keyword evidence="4" id="KW-1185">Reference proteome</keyword>
<evidence type="ECO:0000313" key="4">
    <source>
        <dbReference type="Proteomes" id="UP000620124"/>
    </source>
</evidence>
<dbReference type="InterPro" id="IPR025951">
    <property type="entry name" value="GXWXG_dom"/>
</dbReference>
<feature type="domain" description="GXWXG" evidence="1">
    <location>
        <begin position="27"/>
        <end position="87"/>
    </location>
</feature>
<reference evidence="3" key="1">
    <citation type="submission" date="2020-05" db="EMBL/GenBank/DDBJ databases">
        <title>Mycena genomes resolve the evolution of fungal bioluminescence.</title>
        <authorList>
            <person name="Tsai I.J."/>
        </authorList>
    </citation>
    <scope>NUCLEOTIDE SEQUENCE</scope>
    <source>
        <strain evidence="3">CCC161011</strain>
    </source>
</reference>
<dbReference type="Proteomes" id="UP000620124">
    <property type="component" value="Unassembled WGS sequence"/>
</dbReference>
<dbReference type="OrthoDB" id="2213372at2759"/>
<comment type="caution">
    <text evidence="3">The sequence shown here is derived from an EMBL/GenBank/DDBJ whole genome shotgun (WGS) entry which is preliminary data.</text>
</comment>
<dbReference type="AlphaFoldDB" id="A0A8H6YKC5"/>
<evidence type="ECO:0000313" key="3">
    <source>
        <dbReference type="EMBL" id="KAF7359871.1"/>
    </source>
</evidence>
<feature type="domain" description="DUF4334" evidence="2">
    <location>
        <begin position="92"/>
        <end position="126"/>
    </location>
</feature>
<dbReference type="InterPro" id="IPR025568">
    <property type="entry name" value="DUF4334"/>
</dbReference>